<keyword evidence="1" id="KW-0472">Membrane</keyword>
<dbReference type="InterPro" id="IPR008756">
    <property type="entry name" value="Peptidase_M56"/>
</dbReference>
<dbReference type="RefSeq" id="WP_105351808.1">
    <property type="nucleotide sequence ID" value="NZ_PUIB01000006.1"/>
</dbReference>
<feature type="domain" description="Peptidase M56" evidence="2">
    <location>
        <begin position="18"/>
        <end position="331"/>
    </location>
</feature>
<dbReference type="CDD" id="cd07341">
    <property type="entry name" value="M56_BlaR1_MecR1_like"/>
    <property type="match status" value="1"/>
</dbReference>
<dbReference type="Proteomes" id="UP000239388">
    <property type="component" value="Unassembled WGS sequence"/>
</dbReference>
<dbReference type="Gene3D" id="2.60.40.1120">
    <property type="entry name" value="Carboxypeptidase-like, regulatory domain"/>
    <property type="match status" value="2"/>
</dbReference>
<keyword evidence="1" id="KW-1133">Transmembrane helix</keyword>
<evidence type="ECO:0000259" key="2">
    <source>
        <dbReference type="Pfam" id="PF05569"/>
    </source>
</evidence>
<proteinExistence type="predicted"/>
<comment type="caution">
    <text evidence="3">The sequence shown here is derived from an EMBL/GenBank/DDBJ whole genome shotgun (WGS) entry which is preliminary data.</text>
</comment>
<dbReference type="PANTHER" id="PTHR34978:SF3">
    <property type="entry name" value="SLR0241 PROTEIN"/>
    <property type="match status" value="1"/>
</dbReference>
<dbReference type="PANTHER" id="PTHR34978">
    <property type="entry name" value="POSSIBLE SENSOR-TRANSDUCER PROTEIN BLAR"/>
    <property type="match status" value="1"/>
</dbReference>
<gene>
    <name evidence="3" type="ORF">C5Y98_03930</name>
</gene>
<dbReference type="EMBL" id="PUIB01000006">
    <property type="protein sequence ID" value="PQO41116.1"/>
    <property type="molecule type" value="Genomic_DNA"/>
</dbReference>
<dbReference type="Pfam" id="PF05569">
    <property type="entry name" value="Peptidase_M56"/>
    <property type="match status" value="1"/>
</dbReference>
<feature type="transmembrane region" description="Helical" evidence="1">
    <location>
        <begin position="140"/>
        <end position="160"/>
    </location>
</feature>
<evidence type="ECO:0000313" key="3">
    <source>
        <dbReference type="EMBL" id="PQO41116.1"/>
    </source>
</evidence>
<organism evidence="3 4">
    <name type="scientific">Blastopirellula marina</name>
    <dbReference type="NCBI Taxonomy" id="124"/>
    <lineage>
        <taxon>Bacteria</taxon>
        <taxon>Pseudomonadati</taxon>
        <taxon>Planctomycetota</taxon>
        <taxon>Planctomycetia</taxon>
        <taxon>Pirellulales</taxon>
        <taxon>Pirellulaceae</taxon>
        <taxon>Blastopirellula</taxon>
    </lineage>
</organism>
<evidence type="ECO:0000313" key="4">
    <source>
        <dbReference type="Proteomes" id="UP000239388"/>
    </source>
</evidence>
<reference evidence="3 4" key="1">
    <citation type="submission" date="2018-02" db="EMBL/GenBank/DDBJ databases">
        <title>Comparative genomes isolates from brazilian mangrove.</title>
        <authorList>
            <person name="Araujo J.E."/>
            <person name="Taketani R.G."/>
            <person name="Silva M.C.P."/>
            <person name="Loureco M.V."/>
            <person name="Andreote F.D."/>
        </authorList>
    </citation>
    <scope>NUCLEOTIDE SEQUENCE [LARGE SCALE GENOMIC DNA]</scope>
    <source>
        <strain evidence="3 4">NAP PRIS-MGV</strain>
    </source>
</reference>
<dbReference type="InterPro" id="IPR052173">
    <property type="entry name" value="Beta-lactam_resp_regulator"/>
</dbReference>
<protein>
    <recommendedName>
        <fullName evidence="2">Peptidase M56 domain-containing protein</fullName>
    </recommendedName>
</protein>
<dbReference type="AlphaFoldDB" id="A0A2S8G9H5"/>
<dbReference type="Gene3D" id="3.30.2010.10">
    <property type="entry name" value="Metalloproteases ('zincins'), catalytic domain"/>
    <property type="match status" value="1"/>
</dbReference>
<dbReference type="OrthoDB" id="213120at2"/>
<keyword evidence="1" id="KW-0812">Transmembrane</keyword>
<evidence type="ECO:0000256" key="1">
    <source>
        <dbReference type="SAM" id="Phobius"/>
    </source>
</evidence>
<dbReference type="SUPFAM" id="SSF49464">
    <property type="entry name" value="Carboxypeptidase regulatory domain-like"/>
    <property type="match status" value="1"/>
</dbReference>
<accession>A0A2S8G9H5</accession>
<sequence>MATLIHELSVNGVLLLSAKVTLLLLVAWMVHLCLPRANPRWRVWLWRSALVGLTLLPIVERLTPSWPIAVVAEQMTIDRASSNDRITKASAATPPTALSPANETAVMVPVEEHSTEDIGVPDAERAALATETRAGSRVDWLWVAFSFWLVGVGLLTFRLIRNGIRVQHLVRHAQPASEAVIEIAQKVTREIGLRSTPEIRMSPSIAVPFATGIVRPMVILSTTINQPVDETELELILAHELGHIARYDVPWNMFSLLVQAVLWFHPLTWRLPAAHQLACETVCDALASRNESARKVYRRMLARLALACSGNESATWGATMSATAEITRRVRRLASPISCERLSLHRQITATSLGIIGLVAISAASLVPLAEAEEPPVAASPVEVPEGDRTSDTTWKIRLRAIDADTGKSIANPHFMVQLGKQETHYAGNEQGESVVDLPTRTPAYCYLKVRAEGYTPMRGFWRTSESLSTRDPLPEEVTFQMKPGITVGGVVLNEQQQPVQGATVLFSAGAHQPGQRITPTFWQEEYTTDEEGRWQCEIAPREMSSGSININHPDYALYTSNRSVDKAIDELKTETYQWTLRDSFTIHGVVTDPNGRPVSGAHLAVGTLNAYSDDGPFAVTDEDGRYEFRRIGSMTDKNGSPYQMSVTVLSPDFAPQMEVVPGTGEREIGESTQQERIMNFRLNKGKPLTVRLSDAEGKPVENAWIFPRAWRDDTDGLRVLRKHGIPQYTDKNGLWRWETAPTDESIRYDILGRGFMDLRNEELIAGQEYAFKLVRPQVLTGKVVDADTQEPIDEFVIQKGFERFNSAEYIDGVWWTSESQERNGVYRRVVSMPSKSYRWRFVADGYESYSSDSIPVDEGEFVLNVELKKLVSKDLPNK</sequence>
<feature type="transmembrane region" description="Helical" evidence="1">
    <location>
        <begin position="12"/>
        <end position="34"/>
    </location>
</feature>
<dbReference type="InterPro" id="IPR008969">
    <property type="entry name" value="CarboxyPept-like_regulatory"/>
</dbReference>
<name>A0A2S8G9H5_9BACT</name>